<dbReference type="EMBL" id="JAANER010000002">
    <property type="protein sequence ID" value="KAG9193943.1"/>
    <property type="molecule type" value="Genomic_DNA"/>
</dbReference>
<dbReference type="PROSITE" id="PS50235">
    <property type="entry name" value="USP_3"/>
    <property type="match status" value="1"/>
</dbReference>
<dbReference type="InterPro" id="IPR050164">
    <property type="entry name" value="Peptidase_C19"/>
</dbReference>
<dbReference type="GO" id="GO:0016579">
    <property type="term" value="P:protein deubiquitination"/>
    <property type="evidence" value="ECO:0007669"/>
    <property type="project" value="InterPro"/>
</dbReference>
<comment type="caution">
    <text evidence="2">The sequence shown here is derived from an EMBL/GenBank/DDBJ whole genome shotgun (WGS) entry which is preliminary data.</text>
</comment>
<name>A0AAD4NTK2_9PLEO</name>
<dbReference type="AlphaFoldDB" id="A0AAD4NTK2"/>
<dbReference type="InterPro" id="IPR028889">
    <property type="entry name" value="USP"/>
</dbReference>
<evidence type="ECO:0000259" key="1">
    <source>
        <dbReference type="PROSITE" id="PS50235"/>
    </source>
</evidence>
<feature type="domain" description="USP" evidence="1">
    <location>
        <begin position="20"/>
        <end position="344"/>
    </location>
</feature>
<keyword evidence="3" id="KW-1185">Reference proteome</keyword>
<dbReference type="GO" id="GO:0005634">
    <property type="term" value="C:nucleus"/>
    <property type="evidence" value="ECO:0007669"/>
    <property type="project" value="TreeGrafter"/>
</dbReference>
<evidence type="ECO:0000313" key="3">
    <source>
        <dbReference type="Proteomes" id="UP001199106"/>
    </source>
</evidence>
<dbReference type="Pfam" id="PF00443">
    <property type="entry name" value="UCH"/>
    <property type="match status" value="1"/>
</dbReference>
<dbReference type="InterPro" id="IPR001394">
    <property type="entry name" value="Peptidase_C19_UCH"/>
</dbReference>
<dbReference type="Gene3D" id="3.90.70.10">
    <property type="entry name" value="Cysteine proteinases"/>
    <property type="match status" value="1"/>
</dbReference>
<dbReference type="InterPro" id="IPR038765">
    <property type="entry name" value="Papain-like_cys_pep_sf"/>
</dbReference>
<accession>A0AAD4NTK2</accession>
<evidence type="ECO:0000313" key="2">
    <source>
        <dbReference type="EMBL" id="KAG9193943.1"/>
    </source>
</evidence>
<dbReference type="Proteomes" id="UP001199106">
    <property type="component" value="Unassembled WGS sequence"/>
</dbReference>
<gene>
    <name evidence="2" type="ORF">G6011_03978</name>
</gene>
<dbReference type="GO" id="GO:0005829">
    <property type="term" value="C:cytosol"/>
    <property type="evidence" value="ECO:0007669"/>
    <property type="project" value="TreeGrafter"/>
</dbReference>
<dbReference type="SUPFAM" id="SSF54001">
    <property type="entry name" value="Cysteine proteinases"/>
    <property type="match status" value="1"/>
</dbReference>
<dbReference type="GO" id="GO:0004843">
    <property type="term" value="F:cysteine-type deubiquitinase activity"/>
    <property type="evidence" value="ECO:0007669"/>
    <property type="project" value="InterPro"/>
</dbReference>
<protein>
    <recommendedName>
        <fullName evidence="1">USP domain-containing protein</fullName>
    </recommendedName>
</protein>
<dbReference type="PANTHER" id="PTHR24006">
    <property type="entry name" value="UBIQUITIN CARBOXYL-TERMINAL HYDROLASE"/>
    <property type="match status" value="1"/>
</dbReference>
<sequence>MADMIAVCLNRCNDRNHVPCRLANQKEVCYSNAVLQCFARLIDPSCLGVKLGATHLQNHGILCTRLDTTSTPEVDKCIQETDVTHVNPAADFVRIVELMHKERANVNGEQFASGEGAYPYCWFRFTLNSLCEGASFSGQSGVASHPVIDEMFKVHSAFTHVCNACLHRELQADVSDRGLRLDPNGTPHSPPNQPPVTVQELLDAHRKYTETKRERCTKCRKHTEKDCIWKGLTTAPEILPIEVKTCERELSAENQTRYTFLFSDIVLNRRIYVPNVNGKYATRYELQAVVKLEGNAHQHAVAFVRSGQHGWWKCSDEDITSSTWEAAQRTHDEEQVSLIFYQKKSSNNVAVKLDVLTQGPSDVQL</sequence>
<proteinExistence type="predicted"/>
<reference evidence="2" key="1">
    <citation type="submission" date="2021-07" db="EMBL/GenBank/DDBJ databases">
        <title>Genome Resource of American Ginseng Black Spot Pathogen Alternaria panax.</title>
        <authorList>
            <person name="Qiu C."/>
            <person name="Wang W."/>
            <person name="Liu Z."/>
        </authorList>
    </citation>
    <scope>NUCLEOTIDE SEQUENCE</scope>
    <source>
        <strain evidence="2">BNCC115425</strain>
    </source>
</reference>
<organism evidence="2 3">
    <name type="scientific">Alternaria panax</name>
    <dbReference type="NCBI Taxonomy" id="48097"/>
    <lineage>
        <taxon>Eukaryota</taxon>
        <taxon>Fungi</taxon>
        <taxon>Dikarya</taxon>
        <taxon>Ascomycota</taxon>
        <taxon>Pezizomycotina</taxon>
        <taxon>Dothideomycetes</taxon>
        <taxon>Pleosporomycetidae</taxon>
        <taxon>Pleosporales</taxon>
        <taxon>Pleosporineae</taxon>
        <taxon>Pleosporaceae</taxon>
        <taxon>Alternaria</taxon>
        <taxon>Alternaria sect. Panax</taxon>
    </lineage>
</organism>